<organism evidence="1 2">
    <name type="scientific">Dreissena polymorpha</name>
    <name type="common">Zebra mussel</name>
    <name type="synonym">Mytilus polymorpha</name>
    <dbReference type="NCBI Taxonomy" id="45954"/>
    <lineage>
        <taxon>Eukaryota</taxon>
        <taxon>Metazoa</taxon>
        <taxon>Spiralia</taxon>
        <taxon>Lophotrochozoa</taxon>
        <taxon>Mollusca</taxon>
        <taxon>Bivalvia</taxon>
        <taxon>Autobranchia</taxon>
        <taxon>Heteroconchia</taxon>
        <taxon>Euheterodonta</taxon>
        <taxon>Imparidentia</taxon>
        <taxon>Neoheterodontei</taxon>
        <taxon>Myida</taxon>
        <taxon>Dreissenoidea</taxon>
        <taxon>Dreissenidae</taxon>
        <taxon>Dreissena</taxon>
    </lineage>
</organism>
<accession>A0A9D4RR23</accession>
<keyword evidence="2" id="KW-1185">Reference proteome</keyword>
<name>A0A9D4RR23_DREPO</name>
<evidence type="ECO:0000313" key="2">
    <source>
        <dbReference type="Proteomes" id="UP000828390"/>
    </source>
</evidence>
<comment type="caution">
    <text evidence="1">The sequence shown here is derived from an EMBL/GenBank/DDBJ whole genome shotgun (WGS) entry which is preliminary data.</text>
</comment>
<reference evidence="1" key="2">
    <citation type="submission" date="2020-11" db="EMBL/GenBank/DDBJ databases">
        <authorList>
            <person name="McCartney M.A."/>
            <person name="Auch B."/>
            <person name="Kono T."/>
            <person name="Mallez S."/>
            <person name="Becker A."/>
            <person name="Gohl D.M."/>
            <person name="Silverstein K.A.T."/>
            <person name="Koren S."/>
            <person name="Bechman K.B."/>
            <person name="Herman A."/>
            <person name="Abrahante J.E."/>
            <person name="Garbe J."/>
        </authorList>
    </citation>
    <scope>NUCLEOTIDE SEQUENCE</scope>
    <source>
        <strain evidence="1">Duluth1</strain>
        <tissue evidence="1">Whole animal</tissue>
    </source>
</reference>
<proteinExistence type="predicted"/>
<dbReference type="Proteomes" id="UP000828390">
    <property type="component" value="Unassembled WGS sequence"/>
</dbReference>
<protein>
    <submittedName>
        <fullName evidence="1">Uncharacterized protein</fullName>
    </submittedName>
</protein>
<dbReference type="EMBL" id="JAIWYP010000001">
    <property type="protein sequence ID" value="KAH3878371.1"/>
    <property type="molecule type" value="Genomic_DNA"/>
</dbReference>
<gene>
    <name evidence="1" type="ORF">DPMN_002260</name>
</gene>
<reference evidence="1" key="1">
    <citation type="journal article" date="2019" name="bioRxiv">
        <title>The Genome of the Zebra Mussel, Dreissena polymorpha: A Resource for Invasive Species Research.</title>
        <authorList>
            <person name="McCartney M.A."/>
            <person name="Auch B."/>
            <person name="Kono T."/>
            <person name="Mallez S."/>
            <person name="Zhang Y."/>
            <person name="Obille A."/>
            <person name="Becker A."/>
            <person name="Abrahante J.E."/>
            <person name="Garbe J."/>
            <person name="Badalamenti J.P."/>
            <person name="Herman A."/>
            <person name="Mangelson H."/>
            <person name="Liachko I."/>
            <person name="Sullivan S."/>
            <person name="Sone E.D."/>
            <person name="Koren S."/>
            <person name="Silverstein K.A.T."/>
            <person name="Beckman K.B."/>
            <person name="Gohl D.M."/>
        </authorList>
    </citation>
    <scope>NUCLEOTIDE SEQUENCE</scope>
    <source>
        <strain evidence="1">Duluth1</strain>
        <tissue evidence="1">Whole animal</tissue>
    </source>
</reference>
<evidence type="ECO:0000313" key="1">
    <source>
        <dbReference type="EMBL" id="KAH3878371.1"/>
    </source>
</evidence>
<dbReference type="AlphaFoldDB" id="A0A9D4RR23"/>
<sequence length="249" mass="29093">MCRIDPVMLSEGIKTIKGVIPSVTDHDLNNYFQDCLMNLIGEIFKEWEKLEKKHSDKNQTALSDQDNKVLFYIAGYIIRALEKKYYRIQDKSMREKQIEHIHGLVDNSSEKTFTDKFTTLYEQKNRGGLKKLCDNFFLLVREFEIVTRKVESAQDSSLLKSEMKEEIFDSFMVGHYKEMLFPQTSTEEDEQEICTDKYIEDSIDLFLAVRGHAKAKSIVNKFKREQKLENRTKTSSSLRGALKCISNKE</sequence>